<dbReference type="SUPFAM" id="SSF48264">
    <property type="entry name" value="Cytochrome P450"/>
    <property type="match status" value="1"/>
</dbReference>
<name>J0WXT9_AURST</name>
<keyword evidence="4 5" id="KW-0408">Iron</keyword>
<evidence type="ECO:0000313" key="6">
    <source>
        <dbReference type="EMBL" id="EJD40136.1"/>
    </source>
</evidence>
<reference evidence="7" key="1">
    <citation type="journal article" date="2012" name="Science">
        <title>The Paleozoic origin of enzymatic lignin decomposition reconstructed from 31 fungal genomes.</title>
        <authorList>
            <person name="Floudas D."/>
            <person name="Binder M."/>
            <person name="Riley R."/>
            <person name="Barry K."/>
            <person name="Blanchette R.A."/>
            <person name="Henrissat B."/>
            <person name="Martinez A.T."/>
            <person name="Otillar R."/>
            <person name="Spatafora J.W."/>
            <person name="Yadav J.S."/>
            <person name="Aerts A."/>
            <person name="Benoit I."/>
            <person name="Boyd A."/>
            <person name="Carlson A."/>
            <person name="Copeland A."/>
            <person name="Coutinho P.M."/>
            <person name="de Vries R.P."/>
            <person name="Ferreira P."/>
            <person name="Findley K."/>
            <person name="Foster B."/>
            <person name="Gaskell J."/>
            <person name="Glotzer D."/>
            <person name="Gorecki P."/>
            <person name="Heitman J."/>
            <person name="Hesse C."/>
            <person name="Hori C."/>
            <person name="Igarashi K."/>
            <person name="Jurgens J.A."/>
            <person name="Kallen N."/>
            <person name="Kersten P."/>
            <person name="Kohler A."/>
            <person name="Kuees U."/>
            <person name="Kumar T.K.A."/>
            <person name="Kuo A."/>
            <person name="LaButti K."/>
            <person name="Larrondo L.F."/>
            <person name="Lindquist E."/>
            <person name="Ling A."/>
            <person name="Lombard V."/>
            <person name="Lucas S."/>
            <person name="Lundell T."/>
            <person name="Martin R."/>
            <person name="McLaughlin D.J."/>
            <person name="Morgenstern I."/>
            <person name="Morin E."/>
            <person name="Murat C."/>
            <person name="Nagy L.G."/>
            <person name="Nolan M."/>
            <person name="Ohm R.A."/>
            <person name="Patyshakuliyeva A."/>
            <person name="Rokas A."/>
            <person name="Ruiz-Duenas F.J."/>
            <person name="Sabat G."/>
            <person name="Salamov A."/>
            <person name="Samejima M."/>
            <person name="Schmutz J."/>
            <person name="Slot J.C."/>
            <person name="St John F."/>
            <person name="Stenlid J."/>
            <person name="Sun H."/>
            <person name="Sun S."/>
            <person name="Syed K."/>
            <person name="Tsang A."/>
            <person name="Wiebenga A."/>
            <person name="Young D."/>
            <person name="Pisabarro A."/>
            <person name="Eastwood D.C."/>
            <person name="Martin F."/>
            <person name="Cullen D."/>
            <person name="Grigoriev I.V."/>
            <person name="Hibbett D.S."/>
        </authorList>
    </citation>
    <scope>NUCLEOTIDE SEQUENCE [LARGE SCALE GENOMIC DNA]</scope>
    <source>
        <strain evidence="7">TFB10046</strain>
    </source>
</reference>
<dbReference type="PRINTS" id="PR00465">
    <property type="entry name" value="EP450IV"/>
</dbReference>
<dbReference type="GO" id="GO:0005506">
    <property type="term" value="F:iron ion binding"/>
    <property type="evidence" value="ECO:0007669"/>
    <property type="project" value="InterPro"/>
</dbReference>
<dbReference type="OMA" id="IPFARIT"/>
<dbReference type="InterPro" id="IPR053007">
    <property type="entry name" value="CYP450_monoxygenase_sec-met"/>
</dbReference>
<dbReference type="PANTHER" id="PTHR47582">
    <property type="entry name" value="P450, PUTATIVE (EUROFUNG)-RELATED"/>
    <property type="match status" value="1"/>
</dbReference>
<keyword evidence="3 5" id="KW-0479">Metal-binding</keyword>
<dbReference type="GO" id="GO:0016705">
    <property type="term" value="F:oxidoreductase activity, acting on paired donors, with incorporation or reduction of molecular oxygen"/>
    <property type="evidence" value="ECO:0007669"/>
    <property type="project" value="InterPro"/>
</dbReference>
<dbReference type="AlphaFoldDB" id="J0WXT9"/>
<gene>
    <name evidence="6" type="ORF">AURDEDRAFT_46173</name>
</gene>
<feature type="non-terminal residue" evidence="6">
    <location>
        <position position="461"/>
    </location>
</feature>
<evidence type="ECO:0000256" key="1">
    <source>
        <dbReference type="ARBA" id="ARBA00001971"/>
    </source>
</evidence>
<accession>J0WXT9</accession>
<dbReference type="PANTHER" id="PTHR47582:SF1">
    <property type="entry name" value="P450, PUTATIVE (EUROFUNG)-RELATED"/>
    <property type="match status" value="1"/>
</dbReference>
<dbReference type="Gene3D" id="1.10.630.10">
    <property type="entry name" value="Cytochrome P450"/>
    <property type="match status" value="1"/>
</dbReference>
<evidence type="ECO:0000256" key="3">
    <source>
        <dbReference type="ARBA" id="ARBA00022723"/>
    </source>
</evidence>
<dbReference type="InParanoid" id="J0WXT9"/>
<comment type="cofactor">
    <cofactor evidence="1 5">
        <name>heme</name>
        <dbReference type="ChEBI" id="CHEBI:30413"/>
    </cofactor>
</comment>
<dbReference type="Proteomes" id="UP000006514">
    <property type="component" value="Unassembled WGS sequence"/>
</dbReference>
<keyword evidence="7" id="KW-1185">Reference proteome</keyword>
<feature type="non-terminal residue" evidence="6">
    <location>
        <position position="1"/>
    </location>
</feature>
<dbReference type="KEGG" id="adl:AURDEDRAFT_46173"/>
<dbReference type="InterPro" id="IPR001128">
    <property type="entry name" value="Cyt_P450"/>
</dbReference>
<evidence type="ECO:0000313" key="7">
    <source>
        <dbReference type="Proteomes" id="UP000006514"/>
    </source>
</evidence>
<dbReference type="InterPro" id="IPR002403">
    <property type="entry name" value="Cyt_P450_E_grp-IV"/>
</dbReference>
<organism evidence="6 7">
    <name type="scientific">Auricularia subglabra (strain TFB-10046 / SS5)</name>
    <name type="common">White-rot fungus</name>
    <name type="synonym">Auricularia delicata (strain TFB10046)</name>
    <dbReference type="NCBI Taxonomy" id="717982"/>
    <lineage>
        <taxon>Eukaryota</taxon>
        <taxon>Fungi</taxon>
        <taxon>Dikarya</taxon>
        <taxon>Basidiomycota</taxon>
        <taxon>Agaricomycotina</taxon>
        <taxon>Agaricomycetes</taxon>
        <taxon>Auriculariales</taxon>
        <taxon>Auriculariaceae</taxon>
        <taxon>Auricularia</taxon>
    </lineage>
</organism>
<dbReference type="InterPro" id="IPR036396">
    <property type="entry name" value="Cyt_P450_sf"/>
</dbReference>
<dbReference type="eggNOG" id="KOG0158">
    <property type="taxonomic scope" value="Eukaryota"/>
</dbReference>
<dbReference type="EMBL" id="JH687805">
    <property type="protein sequence ID" value="EJD40136.1"/>
    <property type="molecule type" value="Genomic_DNA"/>
</dbReference>
<evidence type="ECO:0000256" key="2">
    <source>
        <dbReference type="ARBA" id="ARBA00010617"/>
    </source>
</evidence>
<keyword evidence="5" id="KW-0349">Heme</keyword>
<evidence type="ECO:0000256" key="5">
    <source>
        <dbReference type="PIRSR" id="PIRSR602403-1"/>
    </source>
</evidence>
<dbReference type="GO" id="GO:0004497">
    <property type="term" value="F:monooxygenase activity"/>
    <property type="evidence" value="ECO:0007669"/>
    <property type="project" value="InterPro"/>
</dbReference>
<evidence type="ECO:0000256" key="4">
    <source>
        <dbReference type="ARBA" id="ARBA00023004"/>
    </source>
</evidence>
<dbReference type="GO" id="GO:0020037">
    <property type="term" value="F:heme binding"/>
    <property type="evidence" value="ECO:0007669"/>
    <property type="project" value="InterPro"/>
</dbReference>
<comment type="similarity">
    <text evidence="2">Belongs to the cytochrome P450 family.</text>
</comment>
<feature type="binding site" description="axial binding residue" evidence="5">
    <location>
        <position position="404"/>
    </location>
    <ligand>
        <name>heme</name>
        <dbReference type="ChEBI" id="CHEBI:30413"/>
    </ligand>
    <ligandPart>
        <name>Fe</name>
        <dbReference type="ChEBI" id="CHEBI:18248"/>
    </ligandPart>
</feature>
<protein>
    <submittedName>
        <fullName evidence="6">Cytochrome P450</fullName>
    </submittedName>
</protein>
<dbReference type="OrthoDB" id="3366823at2759"/>
<proteinExistence type="inferred from homology"/>
<dbReference type="Pfam" id="PF00067">
    <property type="entry name" value="p450"/>
    <property type="match status" value="1"/>
</dbReference>
<sequence length="461" mass="51531">KLSLHESSLELSELPSVCSTIPILGHLLGLQRNSARYVNEVLTSTSASLFTIRIPFKTIVLAHPSMDRILSRHVADTGLAQILALVGRRVFGFGDDAVRAIASIDPRPLHRAEFGRPENLQRLTMQSSRFLWDEIARAPRESEVDLGHWMFRMTVSATACAVWGNENPWRMDDEFAESFMTLSESFESLSRPLPWITARKALAARNFLHTRLRAFHAEHRSARVQSVAHGINIMAHSDPDWESNADYYSIELVSALGLLATPSTLAVWLVRHLLAAPRELLDRVVKEALSLPAAADGRRLDISEVRTRCPWLVAAWYETLRLHMTGVPRLARHAFELPLQGSNRGLSLSQGDIILLPMCASNRDPRAWENPSAFTPARFVAPNGRLNTALMSRVRAFGVAGNLCPGREFGFNVAMAVVAGILRTFSIQSLDRPFVRPEVARGFNVGFERLRDDVRVLLVKR</sequence>